<protein>
    <recommendedName>
        <fullName evidence="6">TRAM domain-containing protein</fullName>
    </recommendedName>
</protein>
<feature type="binding site" evidence="4">
    <location>
        <position position="556"/>
    </location>
    <ligand>
        <name>S-adenosyl-L-methionine</name>
        <dbReference type="ChEBI" id="CHEBI:59789"/>
    </ligand>
</feature>
<accession>A0AAV9IP11</accession>
<dbReference type="PROSITE" id="PS01231">
    <property type="entry name" value="TRMA_2"/>
    <property type="match status" value="1"/>
</dbReference>
<name>A0AAV9IP11_CYACA</name>
<comment type="caution">
    <text evidence="7">The sequence shown here is derived from an EMBL/GenBank/DDBJ whole genome shotgun (WGS) entry which is preliminary data.</text>
</comment>
<dbReference type="PROSITE" id="PS51687">
    <property type="entry name" value="SAM_MT_RNA_M5U"/>
    <property type="match status" value="1"/>
</dbReference>
<evidence type="ECO:0000259" key="6">
    <source>
        <dbReference type="PROSITE" id="PS50926"/>
    </source>
</evidence>
<evidence type="ECO:0000313" key="7">
    <source>
        <dbReference type="EMBL" id="KAK4534050.1"/>
    </source>
</evidence>
<dbReference type="InterPro" id="IPR030391">
    <property type="entry name" value="MeTrfase_TrmA_CS"/>
</dbReference>
<keyword evidence="1 4" id="KW-0489">Methyltransferase</keyword>
<feature type="region of interest" description="Disordered" evidence="5">
    <location>
        <begin position="250"/>
        <end position="270"/>
    </location>
</feature>
<dbReference type="SUPFAM" id="SSF53335">
    <property type="entry name" value="S-adenosyl-L-methionine-dependent methyltransferases"/>
    <property type="match status" value="1"/>
</dbReference>
<keyword evidence="2 4" id="KW-0808">Transferase</keyword>
<dbReference type="InterPro" id="IPR002792">
    <property type="entry name" value="TRAM_dom"/>
</dbReference>
<proteinExistence type="inferred from homology"/>
<evidence type="ECO:0000256" key="5">
    <source>
        <dbReference type="SAM" id="MobiDB-lite"/>
    </source>
</evidence>
<evidence type="ECO:0000313" key="8">
    <source>
        <dbReference type="Proteomes" id="UP001301350"/>
    </source>
</evidence>
<evidence type="ECO:0000256" key="4">
    <source>
        <dbReference type="PROSITE-ProRule" id="PRU01024"/>
    </source>
</evidence>
<dbReference type="GO" id="GO:0008173">
    <property type="term" value="F:RNA methyltransferase activity"/>
    <property type="evidence" value="ECO:0007669"/>
    <property type="project" value="InterPro"/>
</dbReference>
<reference evidence="7 8" key="1">
    <citation type="submission" date="2022-07" db="EMBL/GenBank/DDBJ databases">
        <title>Genome-wide signatures of adaptation to extreme environments.</title>
        <authorList>
            <person name="Cho C.H."/>
            <person name="Yoon H.S."/>
        </authorList>
    </citation>
    <scope>NUCLEOTIDE SEQUENCE [LARGE SCALE GENOMIC DNA]</scope>
    <source>
        <strain evidence="7 8">DBV 063 E5</strain>
    </source>
</reference>
<organism evidence="7 8">
    <name type="scientific">Cyanidium caldarium</name>
    <name type="common">Red alga</name>
    <dbReference type="NCBI Taxonomy" id="2771"/>
    <lineage>
        <taxon>Eukaryota</taxon>
        <taxon>Rhodophyta</taxon>
        <taxon>Bangiophyceae</taxon>
        <taxon>Cyanidiales</taxon>
        <taxon>Cyanidiaceae</taxon>
        <taxon>Cyanidium</taxon>
    </lineage>
</organism>
<dbReference type="Proteomes" id="UP001301350">
    <property type="component" value="Unassembled WGS sequence"/>
</dbReference>
<feature type="binding site" evidence="4">
    <location>
        <position position="504"/>
    </location>
    <ligand>
        <name>S-adenosyl-L-methionine</name>
        <dbReference type="ChEBI" id="CHEBI:59789"/>
    </ligand>
</feature>
<keyword evidence="3 4" id="KW-0949">S-adenosyl-L-methionine</keyword>
<dbReference type="GO" id="GO:0006396">
    <property type="term" value="P:RNA processing"/>
    <property type="evidence" value="ECO:0007669"/>
    <property type="project" value="InterPro"/>
</dbReference>
<dbReference type="AlphaFoldDB" id="A0AAV9IP11"/>
<comment type="similarity">
    <text evidence="4">Belongs to the class I-like SAM-binding methyltransferase superfamily. RNA M5U methyltransferase family.</text>
</comment>
<dbReference type="CDD" id="cd02440">
    <property type="entry name" value="AdoMet_MTases"/>
    <property type="match status" value="1"/>
</dbReference>
<feature type="region of interest" description="Disordered" evidence="5">
    <location>
        <begin position="24"/>
        <end position="48"/>
    </location>
</feature>
<dbReference type="InterPro" id="IPR029063">
    <property type="entry name" value="SAM-dependent_MTases_sf"/>
</dbReference>
<dbReference type="PANTHER" id="PTHR11061">
    <property type="entry name" value="RNA M5U METHYLTRANSFERASE"/>
    <property type="match status" value="1"/>
</dbReference>
<dbReference type="PROSITE" id="PS50926">
    <property type="entry name" value="TRAM"/>
    <property type="match status" value="1"/>
</dbReference>
<dbReference type="PANTHER" id="PTHR11061:SF30">
    <property type="entry name" value="TRNA (URACIL(54)-C(5))-METHYLTRANSFERASE"/>
    <property type="match status" value="1"/>
</dbReference>
<dbReference type="Pfam" id="PF05958">
    <property type="entry name" value="tRNA_U5-meth_tr"/>
    <property type="match status" value="1"/>
</dbReference>
<evidence type="ECO:0000256" key="1">
    <source>
        <dbReference type="ARBA" id="ARBA00022603"/>
    </source>
</evidence>
<feature type="binding site" evidence="4">
    <location>
        <position position="483"/>
    </location>
    <ligand>
        <name>S-adenosyl-L-methionine</name>
        <dbReference type="ChEBI" id="CHEBI:59789"/>
    </ligand>
</feature>
<dbReference type="GO" id="GO:0032259">
    <property type="term" value="P:methylation"/>
    <property type="evidence" value="ECO:0007669"/>
    <property type="project" value="UniProtKB-KW"/>
</dbReference>
<sequence>MHCTLPTTRLPFITLPSRLPLYRSTHRLPLPGPPPTPAAPPSMSRTPSKRTAAELVATSRHNAVDEATDQSTLAQPLERLPKRGATVDVQVSSLAYGTGLGVARLPSSAGESLVLFVRRAIPGERVRVRVVSRRRNFAEAVVVERLEPSSPFAVAPRCRHFLEGCGGCTFQNLLYAKQLEEKESQVRAIYQGLFQRLSAGDARAATAAALEQVRFEPIVGATELSEVYGYRNKMEFTFGPRRWIPANTVREESPSDHGDHQPEAPAPTDFALGLHAPRRYDKVLAIEDCALQGDVANEILRFVERRCRQRVACLPPYDNAAHTGFLRNLVIRSAVNAAGERELMVNVVTSPPDGPHEDEALRQLADEVWEAFAESGRGLVCVLQNITTTKSGVAVGEREVRLKGSRSALEQALRPLRWVAPAYLRNMPPERLQQHTVLYRISANSFFQPNPVQSEKLLARILEATGLLETASSNRQTFVVDLFCGTGSISLCVAAFAARVLGLELSESAVADARANAERNRIVNAEFAVANLDHETLWKAVQTASISQAVDVLVVDPPRAGMNPRQVRAIVEAPAAVRPRRIVYVSCNPATQVRDLEMMLAGDSPYRLRSVAPVDQFPHTPHMEAVAMLEIRDDKGAGNASA</sequence>
<gene>
    <name evidence="7" type="ORF">CDCA_CDCA01G0075</name>
</gene>
<feature type="binding site" evidence="4">
    <location>
        <position position="448"/>
    </location>
    <ligand>
        <name>S-adenosyl-L-methionine</name>
        <dbReference type="ChEBI" id="CHEBI:59789"/>
    </ligand>
</feature>
<dbReference type="Gene3D" id="2.40.50.140">
    <property type="entry name" value="Nucleic acid-binding proteins"/>
    <property type="match status" value="1"/>
</dbReference>
<dbReference type="SUPFAM" id="SSF50249">
    <property type="entry name" value="Nucleic acid-binding proteins"/>
    <property type="match status" value="1"/>
</dbReference>
<evidence type="ECO:0000256" key="2">
    <source>
        <dbReference type="ARBA" id="ARBA00022679"/>
    </source>
</evidence>
<dbReference type="Pfam" id="PF01938">
    <property type="entry name" value="TRAM"/>
    <property type="match status" value="1"/>
</dbReference>
<feature type="compositionally biased region" description="Pro residues" evidence="5">
    <location>
        <begin position="30"/>
        <end position="40"/>
    </location>
</feature>
<dbReference type="Gene3D" id="3.40.50.150">
    <property type="entry name" value="Vaccinia Virus protein VP39"/>
    <property type="match status" value="1"/>
</dbReference>
<dbReference type="InterPro" id="IPR012340">
    <property type="entry name" value="NA-bd_OB-fold"/>
</dbReference>
<keyword evidence="8" id="KW-1185">Reference proteome</keyword>
<feature type="domain" description="TRAM" evidence="6">
    <location>
        <begin position="80"/>
        <end position="144"/>
    </location>
</feature>
<dbReference type="Gene3D" id="2.40.50.1070">
    <property type="match status" value="1"/>
</dbReference>
<feature type="active site" description="Nucleophile" evidence="4">
    <location>
        <position position="587"/>
    </location>
</feature>
<dbReference type="InterPro" id="IPR010280">
    <property type="entry name" value="U5_MeTrfase_fam"/>
</dbReference>
<evidence type="ECO:0000256" key="3">
    <source>
        <dbReference type="ARBA" id="ARBA00022691"/>
    </source>
</evidence>
<dbReference type="EMBL" id="JANCYW010000001">
    <property type="protein sequence ID" value="KAK4534050.1"/>
    <property type="molecule type" value="Genomic_DNA"/>
</dbReference>
<feature type="compositionally biased region" description="Basic and acidic residues" evidence="5">
    <location>
        <begin position="250"/>
        <end position="262"/>
    </location>
</feature>